<reference evidence="4 5" key="1">
    <citation type="submission" date="2021-12" db="EMBL/GenBank/DDBJ databases">
        <title>Discovery of the Pendulisporaceae a myxobacterial family with distinct sporulation behavior and unique specialized metabolism.</title>
        <authorList>
            <person name="Garcia R."/>
            <person name="Popoff A."/>
            <person name="Bader C.D."/>
            <person name="Loehr J."/>
            <person name="Walesch S."/>
            <person name="Walt C."/>
            <person name="Boldt J."/>
            <person name="Bunk B."/>
            <person name="Haeckl F.J.F.P.J."/>
            <person name="Gunesch A.P."/>
            <person name="Birkelbach J."/>
            <person name="Nuebel U."/>
            <person name="Pietschmann T."/>
            <person name="Bach T."/>
            <person name="Mueller R."/>
        </authorList>
    </citation>
    <scope>NUCLEOTIDE SEQUENCE [LARGE SCALE GENOMIC DNA]</scope>
    <source>
        <strain evidence="4 5">MSr12523</strain>
    </source>
</reference>
<comment type="similarity">
    <text evidence="1">Belongs to the metallo-beta-lactamase superfamily. Class-B beta-lactamase family.</text>
</comment>
<evidence type="ECO:0000256" key="2">
    <source>
        <dbReference type="SAM" id="SignalP"/>
    </source>
</evidence>
<dbReference type="PROSITE" id="PS51257">
    <property type="entry name" value="PROKAR_LIPOPROTEIN"/>
    <property type="match status" value="1"/>
</dbReference>
<dbReference type="CDD" id="cd16276">
    <property type="entry name" value="metallo-hydrolase-like_MBL-fold"/>
    <property type="match status" value="1"/>
</dbReference>
<keyword evidence="2" id="KW-0732">Signal</keyword>
<gene>
    <name evidence="4" type="ORF">LZC95_26960</name>
</gene>
<dbReference type="SMART" id="SM00849">
    <property type="entry name" value="Lactamase_B"/>
    <property type="match status" value="1"/>
</dbReference>
<dbReference type="RefSeq" id="WP_394840700.1">
    <property type="nucleotide sequence ID" value="NZ_CP089982.1"/>
</dbReference>
<protein>
    <submittedName>
        <fullName evidence="4">MBL fold metallo-hydrolase</fullName>
    </submittedName>
</protein>
<evidence type="ECO:0000313" key="5">
    <source>
        <dbReference type="Proteomes" id="UP001379533"/>
    </source>
</evidence>
<dbReference type="PANTHER" id="PTHR42951">
    <property type="entry name" value="METALLO-BETA-LACTAMASE DOMAIN-CONTAINING"/>
    <property type="match status" value="1"/>
</dbReference>
<dbReference type="InterPro" id="IPR050855">
    <property type="entry name" value="NDM-1-like"/>
</dbReference>
<dbReference type="SUPFAM" id="SSF56281">
    <property type="entry name" value="Metallo-hydrolase/oxidoreductase"/>
    <property type="match status" value="1"/>
</dbReference>
<dbReference type="InterPro" id="IPR036866">
    <property type="entry name" value="RibonucZ/Hydroxyglut_hydro"/>
</dbReference>
<evidence type="ECO:0000259" key="3">
    <source>
        <dbReference type="SMART" id="SM00849"/>
    </source>
</evidence>
<name>A0ABZ2JUE6_9BACT</name>
<dbReference type="InterPro" id="IPR001279">
    <property type="entry name" value="Metallo-B-lactamas"/>
</dbReference>
<sequence length="354" mass="38903">MPHIIHRLSVCALLLGISCTDNAGRETGDSLALPGQPGRPFPNVPEIAPIGVRLDKYLDVPDGAKGPEIDAKKGCRTEKLGRGLYMVTDNSYQSMFMVYEAGVVVIDAPPSYVAKLNDAIAEVTRLPITHIVYSHSHADHIGGAGSLDLSHNPVIIAHDETKKLLMRDADPTRPVPTVSFQDDYSLEVGSQVLKLSYHGNGHEPGNIFIYAPEQETLMVVDVVFPGWMPFRRLAIAQDIPGWLSQVEEIEKMPFKKLVSGHVSRLGTREDVKMQVEFDADLKAAAGEALKSTPYVDGINPADMGNTWALVDDYTARVAGQCVTTLTRKWKSRLGGFDTFVWDNCYAMEQSLRVD</sequence>
<accession>A0ABZ2JUE6</accession>
<evidence type="ECO:0000256" key="1">
    <source>
        <dbReference type="ARBA" id="ARBA00005250"/>
    </source>
</evidence>
<dbReference type="Proteomes" id="UP001379533">
    <property type="component" value="Chromosome"/>
</dbReference>
<feature type="chain" id="PRO_5046095897" evidence="2">
    <location>
        <begin position="24"/>
        <end position="354"/>
    </location>
</feature>
<feature type="domain" description="Metallo-beta-lactamase" evidence="3">
    <location>
        <begin position="92"/>
        <end position="261"/>
    </location>
</feature>
<dbReference type="PANTHER" id="PTHR42951:SF4">
    <property type="entry name" value="ACYL-COENZYME A THIOESTERASE MBLAC2"/>
    <property type="match status" value="1"/>
</dbReference>
<feature type="signal peptide" evidence="2">
    <location>
        <begin position="1"/>
        <end position="23"/>
    </location>
</feature>
<dbReference type="Gene3D" id="3.60.15.10">
    <property type="entry name" value="Ribonuclease Z/Hydroxyacylglutathione hydrolase-like"/>
    <property type="match status" value="1"/>
</dbReference>
<evidence type="ECO:0000313" key="4">
    <source>
        <dbReference type="EMBL" id="WXA90088.1"/>
    </source>
</evidence>
<proteinExistence type="inferred from homology"/>
<dbReference type="Pfam" id="PF00753">
    <property type="entry name" value="Lactamase_B"/>
    <property type="match status" value="1"/>
</dbReference>
<dbReference type="EMBL" id="CP089982">
    <property type="protein sequence ID" value="WXA90088.1"/>
    <property type="molecule type" value="Genomic_DNA"/>
</dbReference>
<keyword evidence="5" id="KW-1185">Reference proteome</keyword>
<organism evidence="4 5">
    <name type="scientific">Pendulispora brunnea</name>
    <dbReference type="NCBI Taxonomy" id="2905690"/>
    <lineage>
        <taxon>Bacteria</taxon>
        <taxon>Pseudomonadati</taxon>
        <taxon>Myxococcota</taxon>
        <taxon>Myxococcia</taxon>
        <taxon>Myxococcales</taxon>
        <taxon>Sorangiineae</taxon>
        <taxon>Pendulisporaceae</taxon>
        <taxon>Pendulispora</taxon>
    </lineage>
</organism>